<dbReference type="OrthoDB" id="5413733at2"/>
<dbReference type="Proteomes" id="UP000305848">
    <property type="component" value="Unassembled WGS sequence"/>
</dbReference>
<name>A0A4U3KXP1_9BACT</name>
<sequence length="362" mass="40254">MNNTIYVRTLKRAEHTVFCVADGQKSYYDAQFNRRIPFSSGQQVKRSLLESLCEELNLIPSPTTFIFDVENKKNIKEAEVFGTCDPSYPDQLFGGWMKAGKGGKERTLKRRSPLSISAMRALHPLLAGMDSNKGEAGSFDRSDRPNNKVIIRDASGKQLNETEIETLLQIEGNADRSLTRKWLNPADRATGLFVMDIAIDLRRLFTVSLNSLEPEMTDATIEKLKAEGWVAGKNVFGPCLVAPVELRESWIKALAKAIVNWKITSNQARTFSLMDTLALAISGNANLIAGSIRAKLSEEDSNKANPIIDETLKGVEIFITLNAGGYIQTAGEKADALDKAEQKLIEMMKAFDYENRKNNNNI</sequence>
<dbReference type="RefSeq" id="WP_137262902.1">
    <property type="nucleotide sequence ID" value="NZ_SZQL01000014.1"/>
</dbReference>
<organism evidence="1 2">
    <name type="scientific">Ilyomonas limi</name>
    <dbReference type="NCBI Taxonomy" id="2575867"/>
    <lineage>
        <taxon>Bacteria</taxon>
        <taxon>Pseudomonadati</taxon>
        <taxon>Bacteroidota</taxon>
        <taxon>Chitinophagia</taxon>
        <taxon>Chitinophagales</taxon>
        <taxon>Chitinophagaceae</taxon>
        <taxon>Ilyomonas</taxon>
    </lineage>
</organism>
<protein>
    <submittedName>
        <fullName evidence="1">CRISPR-associated protein Cas7</fullName>
    </submittedName>
</protein>
<gene>
    <name evidence="1" type="ORF">FC093_16465</name>
</gene>
<comment type="caution">
    <text evidence="1">The sequence shown here is derived from an EMBL/GenBank/DDBJ whole genome shotgun (WGS) entry which is preliminary data.</text>
</comment>
<accession>A0A4U3KXP1</accession>
<evidence type="ECO:0000313" key="2">
    <source>
        <dbReference type="Proteomes" id="UP000305848"/>
    </source>
</evidence>
<dbReference type="AlphaFoldDB" id="A0A4U3KXP1"/>
<proteinExistence type="predicted"/>
<evidence type="ECO:0000313" key="1">
    <source>
        <dbReference type="EMBL" id="TKK66629.1"/>
    </source>
</evidence>
<dbReference type="EMBL" id="SZQL01000014">
    <property type="protein sequence ID" value="TKK66629.1"/>
    <property type="molecule type" value="Genomic_DNA"/>
</dbReference>
<keyword evidence="2" id="KW-1185">Reference proteome</keyword>
<reference evidence="1 2" key="1">
    <citation type="submission" date="2019-05" db="EMBL/GenBank/DDBJ databases">
        <title>Panacibacter sp. strain 17mud1-8 Genome sequencing and assembly.</title>
        <authorList>
            <person name="Chhetri G."/>
        </authorList>
    </citation>
    <scope>NUCLEOTIDE SEQUENCE [LARGE SCALE GENOMIC DNA]</scope>
    <source>
        <strain evidence="1 2">17mud1-8</strain>
    </source>
</reference>